<name>A0ABR8NAZ3_9ACTN</name>
<evidence type="ECO:0000256" key="2">
    <source>
        <dbReference type="PROSITE-ProRule" id="PRU00335"/>
    </source>
</evidence>
<evidence type="ECO:0000313" key="5">
    <source>
        <dbReference type="Proteomes" id="UP000618818"/>
    </source>
</evidence>
<dbReference type="RefSeq" id="WP_191195496.1">
    <property type="nucleotide sequence ID" value="NZ_JACXYZ010000001.1"/>
</dbReference>
<proteinExistence type="predicted"/>
<dbReference type="Proteomes" id="UP000618818">
    <property type="component" value="Unassembled WGS sequence"/>
</dbReference>
<dbReference type="Gene3D" id="1.10.357.10">
    <property type="entry name" value="Tetracycline Repressor, domain 2"/>
    <property type="match status" value="1"/>
</dbReference>
<sequence>MPRRERRVQLLESALEVFVAQGYHAAAMDDIADRAGVSKPVLYQHFPGKLDLYLALLDTSCDLIIDNCREALASTNDNRDRVAATMKVFYSYVASEEGAFRLVFESDLTSEPDVRERVDRVTTECASMIADVIRTDTGLPDEASELLAVSLVGMAQVSARFWLAGGGQITQDDAAALIAGLAWRGIRGYPMTDDH</sequence>
<dbReference type="PROSITE" id="PS50977">
    <property type="entry name" value="HTH_TETR_2"/>
    <property type="match status" value="1"/>
</dbReference>
<dbReference type="EMBL" id="JACXYZ010000001">
    <property type="protein sequence ID" value="MBD3925295.1"/>
    <property type="molecule type" value="Genomic_DNA"/>
</dbReference>
<dbReference type="SUPFAM" id="SSF48498">
    <property type="entry name" value="Tetracyclin repressor-like, C-terminal domain"/>
    <property type="match status" value="1"/>
</dbReference>
<dbReference type="Pfam" id="PF00440">
    <property type="entry name" value="TetR_N"/>
    <property type="match status" value="1"/>
</dbReference>
<protein>
    <submittedName>
        <fullName evidence="4">TetR/AcrR family transcriptional regulator</fullName>
    </submittedName>
</protein>
<reference evidence="4 5" key="1">
    <citation type="submission" date="2020-09" db="EMBL/GenBank/DDBJ databases">
        <title>novel species in genus Nocardioides.</title>
        <authorList>
            <person name="Zhang G."/>
        </authorList>
    </citation>
    <scope>NUCLEOTIDE SEQUENCE [LARGE SCALE GENOMIC DNA]</scope>
    <source>
        <strain evidence="4 5">KCTC 39551</strain>
    </source>
</reference>
<dbReference type="InterPro" id="IPR036271">
    <property type="entry name" value="Tet_transcr_reg_TetR-rel_C_sf"/>
</dbReference>
<comment type="caution">
    <text evidence="4">The sequence shown here is derived from an EMBL/GenBank/DDBJ whole genome shotgun (WGS) entry which is preliminary data.</text>
</comment>
<evidence type="ECO:0000313" key="4">
    <source>
        <dbReference type="EMBL" id="MBD3925295.1"/>
    </source>
</evidence>
<keyword evidence="1 2" id="KW-0238">DNA-binding</keyword>
<dbReference type="InterPro" id="IPR050109">
    <property type="entry name" value="HTH-type_TetR-like_transc_reg"/>
</dbReference>
<feature type="DNA-binding region" description="H-T-H motif" evidence="2">
    <location>
        <begin position="27"/>
        <end position="46"/>
    </location>
</feature>
<dbReference type="PRINTS" id="PR00455">
    <property type="entry name" value="HTHTETR"/>
</dbReference>
<organism evidence="4 5">
    <name type="scientific">Nocardioides cavernae</name>
    <dbReference type="NCBI Taxonomy" id="1921566"/>
    <lineage>
        <taxon>Bacteria</taxon>
        <taxon>Bacillati</taxon>
        <taxon>Actinomycetota</taxon>
        <taxon>Actinomycetes</taxon>
        <taxon>Propionibacteriales</taxon>
        <taxon>Nocardioidaceae</taxon>
        <taxon>Nocardioides</taxon>
    </lineage>
</organism>
<dbReference type="PANTHER" id="PTHR30055:SF160">
    <property type="entry name" value="TRANSCRIPTIONAL REGULATORY PROTEIN (PROBABLY ASNC-FAMILY)-RELATED"/>
    <property type="match status" value="1"/>
</dbReference>
<dbReference type="InterPro" id="IPR001647">
    <property type="entry name" value="HTH_TetR"/>
</dbReference>
<evidence type="ECO:0000259" key="3">
    <source>
        <dbReference type="PROSITE" id="PS50977"/>
    </source>
</evidence>
<dbReference type="SUPFAM" id="SSF46689">
    <property type="entry name" value="Homeodomain-like"/>
    <property type="match status" value="1"/>
</dbReference>
<feature type="domain" description="HTH tetR-type" evidence="3">
    <location>
        <begin position="4"/>
        <end position="64"/>
    </location>
</feature>
<accession>A0ABR8NAZ3</accession>
<gene>
    <name evidence="4" type="ORF">IEZ26_11720</name>
</gene>
<dbReference type="PANTHER" id="PTHR30055">
    <property type="entry name" value="HTH-TYPE TRANSCRIPTIONAL REGULATOR RUTR"/>
    <property type="match status" value="1"/>
</dbReference>
<dbReference type="InterPro" id="IPR009057">
    <property type="entry name" value="Homeodomain-like_sf"/>
</dbReference>
<keyword evidence="5" id="KW-1185">Reference proteome</keyword>
<evidence type="ECO:0000256" key="1">
    <source>
        <dbReference type="ARBA" id="ARBA00023125"/>
    </source>
</evidence>